<organism evidence="1 2">
    <name type="scientific">Coniosporium tulheliwenetii</name>
    <dbReference type="NCBI Taxonomy" id="3383036"/>
    <lineage>
        <taxon>Eukaryota</taxon>
        <taxon>Fungi</taxon>
        <taxon>Dikarya</taxon>
        <taxon>Ascomycota</taxon>
        <taxon>Pezizomycotina</taxon>
        <taxon>Dothideomycetes</taxon>
        <taxon>Dothideomycetes incertae sedis</taxon>
        <taxon>Coniosporium</taxon>
    </lineage>
</organism>
<gene>
    <name evidence="1" type="ORF">H2199_007385</name>
</gene>
<evidence type="ECO:0000313" key="2">
    <source>
        <dbReference type="Proteomes" id="UP001172680"/>
    </source>
</evidence>
<keyword evidence="2" id="KW-1185">Reference proteome</keyword>
<sequence>MPASESTYSIMITRAQSLDRPSNTLKAASTAHSVDAFTPAAMTDARSRAPFSTPLTAVTSSTPLSSRMSTASMSSVWSQDKGTQRWRHALGIMLLLVTVVLWTASNFLASTIFADDSYDKPYFVTYINTAFFVIPLIPMLAKRGYQDPSQFTSLQDLWRTKAQRYSKLQEHDTEAEDGLLKPTAPPRNASLTSESSTALLPLDRSTSSAHNSTRTPSTSQSGKLTLREIAKLSIEFCFLWFTANYFTAACLSYTTVASSTILTSTSSIWTLLTGSIIGVERFTLRKLIGVLASLAGIVLISTVDISGESDENRGSFPHKSQKEIAIGDALAFLSAVLYGFYVVLMKKRIGDESRVNMALFLGLVGLFNVLLLWPGLFILHYTGVETFELPPTGRILTIVLVNSFSSLISDFCWAYAMLLTSPLVVTVGLSMTIPLSLVGQMVLDAQYSSFVYWVGAIIVVLSFIFINHEESHEEERADVADEDADRLDEEELVASS</sequence>
<comment type="caution">
    <text evidence="1">The sequence shown here is derived from an EMBL/GenBank/DDBJ whole genome shotgun (WGS) entry which is preliminary data.</text>
</comment>
<dbReference type="EMBL" id="JAPDRP010000022">
    <property type="protein sequence ID" value="KAJ9637890.1"/>
    <property type="molecule type" value="Genomic_DNA"/>
</dbReference>
<reference evidence="1" key="1">
    <citation type="submission" date="2022-10" db="EMBL/GenBank/DDBJ databases">
        <title>Culturing micro-colonial fungi from biological soil crusts in the Mojave desert and describing Neophaeococcomyces mojavensis, and introducing the new genera and species Taxawa tesnikishii.</title>
        <authorList>
            <person name="Kurbessoian T."/>
            <person name="Stajich J.E."/>
        </authorList>
    </citation>
    <scope>NUCLEOTIDE SEQUENCE</scope>
    <source>
        <strain evidence="1">JES_115</strain>
    </source>
</reference>
<name>A0ACC2YR55_9PEZI</name>
<accession>A0ACC2YR55</accession>
<proteinExistence type="predicted"/>
<dbReference type="Proteomes" id="UP001172680">
    <property type="component" value="Unassembled WGS sequence"/>
</dbReference>
<evidence type="ECO:0000313" key="1">
    <source>
        <dbReference type="EMBL" id="KAJ9637890.1"/>
    </source>
</evidence>
<protein>
    <submittedName>
        <fullName evidence="1">Uncharacterized protein</fullName>
    </submittedName>
</protein>